<gene>
    <name evidence="1" type="ORF">Tci_906541</name>
</gene>
<comment type="caution">
    <text evidence="1">The sequence shown here is derived from an EMBL/GenBank/DDBJ whole genome shotgun (WGS) entry which is preliminary data.</text>
</comment>
<dbReference type="EMBL" id="BKCJ011448297">
    <property type="protein sequence ID" value="GFD34572.1"/>
    <property type="molecule type" value="Genomic_DNA"/>
</dbReference>
<sequence>TSVRMEGVGGVAELVMAMSSRVQRAAADVVEHVHVGPGSGARGARAAVVGRYAQLQARAGEGCAAPEREQRKVVSGEVKSRRDKPVFILDIARGIAIYLHAVGGAGRRVGGAVAEAGAGPRLGARYAVLAPAIRQG</sequence>
<protein>
    <submittedName>
        <fullName evidence="1">Uncharacterized protein</fullName>
    </submittedName>
</protein>
<feature type="non-terminal residue" evidence="1">
    <location>
        <position position="1"/>
    </location>
</feature>
<proteinExistence type="predicted"/>
<name>A0A699VG75_TANCI</name>
<evidence type="ECO:0000313" key="1">
    <source>
        <dbReference type="EMBL" id="GFD34572.1"/>
    </source>
</evidence>
<accession>A0A699VG75</accession>
<feature type="non-terminal residue" evidence="1">
    <location>
        <position position="136"/>
    </location>
</feature>
<dbReference type="AlphaFoldDB" id="A0A699VG75"/>
<reference evidence="1" key="1">
    <citation type="journal article" date="2019" name="Sci. Rep.">
        <title>Draft genome of Tanacetum cinerariifolium, the natural source of mosquito coil.</title>
        <authorList>
            <person name="Yamashiro T."/>
            <person name="Shiraishi A."/>
            <person name="Satake H."/>
            <person name="Nakayama K."/>
        </authorList>
    </citation>
    <scope>NUCLEOTIDE SEQUENCE</scope>
</reference>
<organism evidence="1">
    <name type="scientific">Tanacetum cinerariifolium</name>
    <name type="common">Dalmatian daisy</name>
    <name type="synonym">Chrysanthemum cinerariifolium</name>
    <dbReference type="NCBI Taxonomy" id="118510"/>
    <lineage>
        <taxon>Eukaryota</taxon>
        <taxon>Viridiplantae</taxon>
        <taxon>Streptophyta</taxon>
        <taxon>Embryophyta</taxon>
        <taxon>Tracheophyta</taxon>
        <taxon>Spermatophyta</taxon>
        <taxon>Magnoliopsida</taxon>
        <taxon>eudicotyledons</taxon>
        <taxon>Gunneridae</taxon>
        <taxon>Pentapetalae</taxon>
        <taxon>asterids</taxon>
        <taxon>campanulids</taxon>
        <taxon>Asterales</taxon>
        <taxon>Asteraceae</taxon>
        <taxon>Asteroideae</taxon>
        <taxon>Anthemideae</taxon>
        <taxon>Anthemidinae</taxon>
        <taxon>Tanacetum</taxon>
    </lineage>
</organism>